<gene>
    <name evidence="1" type="ORF">J2804_006536</name>
</gene>
<name>A0ABU1M260_9BURK</name>
<evidence type="ECO:0000313" key="2">
    <source>
        <dbReference type="Proteomes" id="UP001264340"/>
    </source>
</evidence>
<protein>
    <submittedName>
        <fullName evidence="1">Uncharacterized protein</fullName>
    </submittedName>
</protein>
<evidence type="ECO:0000313" key="1">
    <source>
        <dbReference type="EMBL" id="MDR6413099.1"/>
    </source>
</evidence>
<comment type="caution">
    <text evidence="1">The sequence shown here is derived from an EMBL/GenBank/DDBJ whole genome shotgun (WGS) entry which is preliminary data.</text>
</comment>
<keyword evidence="2" id="KW-1185">Reference proteome</keyword>
<reference evidence="1 2" key="1">
    <citation type="submission" date="2023-07" db="EMBL/GenBank/DDBJ databases">
        <title>Sorghum-associated microbial communities from plants grown in Nebraska, USA.</title>
        <authorList>
            <person name="Schachtman D."/>
        </authorList>
    </citation>
    <scope>NUCLEOTIDE SEQUENCE [LARGE SCALE GENOMIC DNA]</scope>
    <source>
        <strain evidence="1 2">DS1316</strain>
    </source>
</reference>
<organism evidence="1 2">
    <name type="scientific">Paraburkholderia terricola</name>
    <dbReference type="NCBI Taxonomy" id="169427"/>
    <lineage>
        <taxon>Bacteria</taxon>
        <taxon>Pseudomonadati</taxon>
        <taxon>Pseudomonadota</taxon>
        <taxon>Betaproteobacteria</taxon>
        <taxon>Burkholderiales</taxon>
        <taxon>Burkholderiaceae</taxon>
        <taxon>Paraburkholderia</taxon>
    </lineage>
</organism>
<accession>A0ABU1M260</accession>
<dbReference type="EMBL" id="JAVDRP010000032">
    <property type="protein sequence ID" value="MDR6413099.1"/>
    <property type="molecule type" value="Genomic_DNA"/>
</dbReference>
<dbReference type="Proteomes" id="UP001264340">
    <property type="component" value="Unassembled WGS sequence"/>
</dbReference>
<sequence>MTDNPLGHEDIISQCSIQLQQAITLDESASYRPDYVLRAHITSSFLADQAMPRSRDSTKLQMDRL</sequence>
<proteinExistence type="predicted"/>